<dbReference type="RefSeq" id="WP_343186381.1">
    <property type="nucleotide sequence ID" value="NZ_JBCITM010000011.1"/>
</dbReference>
<keyword evidence="3 5" id="KW-0732">Signal</keyword>
<dbReference type="Gene3D" id="3.40.190.10">
    <property type="entry name" value="Periplasmic binding protein-like II"/>
    <property type="match status" value="2"/>
</dbReference>
<accession>A0ABU9VXF4</accession>
<dbReference type="PANTHER" id="PTHR43649:SF34">
    <property type="entry name" value="ABC TRANSPORTER PERIPLASMIC-BINDING PROTEIN YCJN-RELATED"/>
    <property type="match status" value="1"/>
</dbReference>
<feature type="region of interest" description="Disordered" evidence="4">
    <location>
        <begin position="27"/>
        <end position="52"/>
    </location>
</feature>
<evidence type="ECO:0000256" key="5">
    <source>
        <dbReference type="SAM" id="SignalP"/>
    </source>
</evidence>
<keyword evidence="7" id="KW-1185">Reference proteome</keyword>
<keyword evidence="2" id="KW-0813">Transport</keyword>
<sequence length="454" mass="49009">MKIKKKHWWTLLLVMVLVGSLLAGCGSPAEPAPAEPAEPAEPTEPAEPGEPGDQVVITVAAGAVGQELELTQKAAEMYMDQNPNVLVNVLDTPDLAQDRLGLYLQFFEAQSAEVDVYQIDVIWPGDLAEHFVDLYDFGAADVVDEHFPAIVENNTVDGRLVAIPWFTDAGLLYYRTDLLEKYNFEPPATWDELEEQASVIQEGERAEGNPDFVGFVWQGNAYEGLTCDALEWIASNDGGTIISPEGMITINNANAIEIIDQAAAWVGTISPNGVTGMGEEDSRAVWQGGNAAFMRNWPYAYSLGHADDSAIKGLFDVSPLPAGKSGEGAATLGGWQLAVSRYSNNPEIAAEVALFMAGYDAQKMRAVEGSLNPTIMSLYEDAEVLEASPFFGSLYDVFINAVARPSTATAPNYNAVSTAFFRSVHSVLTGSMDAATAFEELELDLQDITGFDIQ</sequence>
<name>A0ABU9VXF4_9CLOT</name>
<dbReference type="EMBL" id="JBCITM010000011">
    <property type="protein sequence ID" value="MEN1761066.1"/>
    <property type="molecule type" value="Genomic_DNA"/>
</dbReference>
<evidence type="ECO:0000256" key="3">
    <source>
        <dbReference type="ARBA" id="ARBA00022729"/>
    </source>
</evidence>
<dbReference type="CDD" id="cd14750">
    <property type="entry name" value="PBP2_TMBP"/>
    <property type="match status" value="1"/>
</dbReference>
<dbReference type="SUPFAM" id="SSF53850">
    <property type="entry name" value="Periplasmic binding protein-like II"/>
    <property type="match status" value="1"/>
</dbReference>
<feature type="chain" id="PRO_5047064403" evidence="5">
    <location>
        <begin position="24"/>
        <end position="454"/>
    </location>
</feature>
<organism evidence="6 7">
    <name type="scientific">Anoxynatronum sibiricum</name>
    <dbReference type="NCBI Taxonomy" id="210623"/>
    <lineage>
        <taxon>Bacteria</taxon>
        <taxon>Bacillati</taxon>
        <taxon>Bacillota</taxon>
        <taxon>Clostridia</taxon>
        <taxon>Eubacteriales</taxon>
        <taxon>Clostridiaceae</taxon>
        <taxon>Anoxynatronum</taxon>
    </lineage>
</organism>
<reference evidence="6 7" key="1">
    <citation type="submission" date="2024-04" db="EMBL/GenBank/DDBJ databases">
        <title>Genome sequencing and metabolic network reconstruction of aminoacids and betaine degradation by Anoxynatronum sibiricum.</title>
        <authorList>
            <person name="Detkova E.N."/>
            <person name="Boltjanskaja Y.V."/>
            <person name="Mardanov A.V."/>
            <person name="Kevbrin V."/>
        </authorList>
    </citation>
    <scope>NUCLEOTIDE SEQUENCE [LARGE SCALE GENOMIC DNA]</scope>
    <source>
        <strain evidence="6 7">Z-7981</strain>
    </source>
</reference>
<comment type="similarity">
    <text evidence="1">Belongs to the bacterial solute-binding protein 1 family.</text>
</comment>
<evidence type="ECO:0000313" key="7">
    <source>
        <dbReference type="Proteomes" id="UP001407405"/>
    </source>
</evidence>
<gene>
    <name evidence="6" type="ORF">AAIG11_11305</name>
</gene>
<dbReference type="Pfam" id="PF01547">
    <property type="entry name" value="SBP_bac_1"/>
    <property type="match status" value="1"/>
</dbReference>
<comment type="caution">
    <text evidence="6">The sequence shown here is derived from an EMBL/GenBank/DDBJ whole genome shotgun (WGS) entry which is preliminary data.</text>
</comment>
<evidence type="ECO:0000256" key="2">
    <source>
        <dbReference type="ARBA" id="ARBA00022448"/>
    </source>
</evidence>
<protein>
    <submittedName>
        <fullName evidence="6">ABC transporter substrate-binding protein</fullName>
    </submittedName>
</protein>
<dbReference type="Proteomes" id="UP001407405">
    <property type="component" value="Unassembled WGS sequence"/>
</dbReference>
<dbReference type="PANTHER" id="PTHR43649">
    <property type="entry name" value="ARABINOSE-BINDING PROTEIN-RELATED"/>
    <property type="match status" value="1"/>
</dbReference>
<proteinExistence type="inferred from homology"/>
<dbReference type="InterPro" id="IPR006059">
    <property type="entry name" value="SBP"/>
</dbReference>
<dbReference type="InterPro" id="IPR050490">
    <property type="entry name" value="Bact_solute-bd_prot1"/>
</dbReference>
<feature type="signal peptide" evidence="5">
    <location>
        <begin position="1"/>
        <end position="23"/>
    </location>
</feature>
<evidence type="ECO:0000313" key="6">
    <source>
        <dbReference type="EMBL" id="MEN1761066.1"/>
    </source>
</evidence>
<evidence type="ECO:0000256" key="4">
    <source>
        <dbReference type="SAM" id="MobiDB-lite"/>
    </source>
</evidence>
<evidence type="ECO:0000256" key="1">
    <source>
        <dbReference type="ARBA" id="ARBA00008520"/>
    </source>
</evidence>
<dbReference type="PROSITE" id="PS51257">
    <property type="entry name" value="PROKAR_LIPOPROTEIN"/>
    <property type="match status" value="1"/>
</dbReference>